<name>A0AA39PY74_9AGAR</name>
<protein>
    <submittedName>
        <fullName evidence="1">Uncharacterized protein</fullName>
    </submittedName>
</protein>
<evidence type="ECO:0000313" key="2">
    <source>
        <dbReference type="Proteomes" id="UP001175228"/>
    </source>
</evidence>
<dbReference type="Proteomes" id="UP001175228">
    <property type="component" value="Unassembled WGS sequence"/>
</dbReference>
<dbReference type="AlphaFoldDB" id="A0AA39PY74"/>
<keyword evidence="2" id="KW-1185">Reference proteome</keyword>
<comment type="caution">
    <text evidence="1">The sequence shown here is derived from an EMBL/GenBank/DDBJ whole genome shotgun (WGS) entry which is preliminary data.</text>
</comment>
<reference evidence="1" key="1">
    <citation type="submission" date="2023-06" db="EMBL/GenBank/DDBJ databases">
        <authorList>
            <consortium name="Lawrence Berkeley National Laboratory"/>
            <person name="Ahrendt S."/>
            <person name="Sahu N."/>
            <person name="Indic B."/>
            <person name="Wong-Bajracharya J."/>
            <person name="Merenyi Z."/>
            <person name="Ke H.-M."/>
            <person name="Monk M."/>
            <person name="Kocsube S."/>
            <person name="Drula E."/>
            <person name="Lipzen A."/>
            <person name="Balint B."/>
            <person name="Henrissat B."/>
            <person name="Andreopoulos B."/>
            <person name="Martin F.M."/>
            <person name="Harder C.B."/>
            <person name="Rigling D."/>
            <person name="Ford K.L."/>
            <person name="Foster G.D."/>
            <person name="Pangilinan J."/>
            <person name="Papanicolaou A."/>
            <person name="Barry K."/>
            <person name="LaButti K."/>
            <person name="Viragh M."/>
            <person name="Koriabine M."/>
            <person name="Yan M."/>
            <person name="Riley R."/>
            <person name="Champramary S."/>
            <person name="Plett K.L."/>
            <person name="Tsai I.J."/>
            <person name="Slot J."/>
            <person name="Sipos G."/>
            <person name="Plett J."/>
            <person name="Nagy L.G."/>
            <person name="Grigoriev I.V."/>
        </authorList>
    </citation>
    <scope>NUCLEOTIDE SEQUENCE</scope>
    <source>
        <strain evidence="1">HWK02</strain>
    </source>
</reference>
<evidence type="ECO:0000313" key="1">
    <source>
        <dbReference type="EMBL" id="KAK0492200.1"/>
    </source>
</evidence>
<organism evidence="1 2">
    <name type="scientific">Armillaria luteobubalina</name>
    <dbReference type="NCBI Taxonomy" id="153913"/>
    <lineage>
        <taxon>Eukaryota</taxon>
        <taxon>Fungi</taxon>
        <taxon>Dikarya</taxon>
        <taxon>Basidiomycota</taxon>
        <taxon>Agaricomycotina</taxon>
        <taxon>Agaricomycetes</taxon>
        <taxon>Agaricomycetidae</taxon>
        <taxon>Agaricales</taxon>
        <taxon>Marasmiineae</taxon>
        <taxon>Physalacriaceae</taxon>
        <taxon>Armillaria</taxon>
    </lineage>
</organism>
<sequence length="520" mass="59599">MVSEEKFLELRGDSEEIMGALQESLLGHCLRKTKHSGRSFYEPVPDMELKRGRLLRFQPRYSLKISFFDSPGIYSFALSAAILSNGCTLHDRKTFKHSVSPGVFSMDNSRSSKMSPRSWYRLLTLPPQNGWHCLDPNRADHTNALPLLLSSAILKWFANSQKGLTHEFDSPLVCRLEDALPYFIDKICDAILWDKFLKSSKDPLSLRALRAVVVATKFLLYRLSRPDHENSHTIILESLIVMIKWRPGSRGTFSSQEAIVLIPMLEDIFSRRVFLDDSSQNLRMLWIDTITTYRSLIKVAPSVCSLRCLLSMANRMSRHWDAYQSTYACEVLTDLLEKRTPVTFMVFHTKQCLEFLGNHAFRRSSGAMVRAYVVGILAMQRESDVDAVTLKLHIDYLHKPHNLFTVCSIFAADDHRKFFVQRDITTLVQLLPTPDTAWDDCRGKFRNLAQDSALLARRIERKKDSINYAIQVLDDLFNGRAPATDPVPSNPLPVPHVTGHKRRFVGWCRRRKPDGPKQEV</sequence>
<accession>A0AA39PY74</accession>
<dbReference type="EMBL" id="JAUEPU010000031">
    <property type="protein sequence ID" value="KAK0492200.1"/>
    <property type="molecule type" value="Genomic_DNA"/>
</dbReference>
<proteinExistence type="predicted"/>
<gene>
    <name evidence="1" type="ORF">EDD18DRAFT_1185137</name>
</gene>